<organism evidence="1 2">
    <name type="scientific">Clydaea vesicula</name>
    <dbReference type="NCBI Taxonomy" id="447962"/>
    <lineage>
        <taxon>Eukaryota</taxon>
        <taxon>Fungi</taxon>
        <taxon>Fungi incertae sedis</taxon>
        <taxon>Chytridiomycota</taxon>
        <taxon>Chytridiomycota incertae sedis</taxon>
        <taxon>Chytridiomycetes</taxon>
        <taxon>Lobulomycetales</taxon>
        <taxon>Lobulomycetaceae</taxon>
        <taxon>Clydaea</taxon>
    </lineage>
</organism>
<evidence type="ECO:0000313" key="1">
    <source>
        <dbReference type="EMBL" id="KAJ3220449.1"/>
    </source>
</evidence>
<keyword evidence="2" id="KW-1185">Reference proteome</keyword>
<dbReference type="Proteomes" id="UP001211065">
    <property type="component" value="Unassembled WGS sequence"/>
</dbReference>
<gene>
    <name evidence="1" type="ORF">HK099_004355</name>
</gene>
<dbReference type="InterPro" id="IPR008551">
    <property type="entry name" value="TANGO2"/>
</dbReference>
<dbReference type="Pfam" id="PF05742">
    <property type="entry name" value="TANGO2"/>
    <property type="match status" value="1"/>
</dbReference>
<dbReference type="GO" id="GO:0007030">
    <property type="term" value="P:Golgi organization"/>
    <property type="evidence" value="ECO:0007669"/>
    <property type="project" value="TreeGrafter"/>
</dbReference>
<name>A0AAD5U0W4_9FUNG</name>
<dbReference type="EMBL" id="JADGJW010000302">
    <property type="protein sequence ID" value="KAJ3220449.1"/>
    <property type="molecule type" value="Genomic_DNA"/>
</dbReference>
<dbReference type="AlphaFoldDB" id="A0AAD5U0W4"/>
<reference evidence="1" key="1">
    <citation type="submission" date="2020-05" db="EMBL/GenBank/DDBJ databases">
        <title>Phylogenomic resolution of chytrid fungi.</title>
        <authorList>
            <person name="Stajich J.E."/>
            <person name="Amses K."/>
            <person name="Simmons R."/>
            <person name="Seto K."/>
            <person name="Myers J."/>
            <person name="Bonds A."/>
            <person name="Quandt C.A."/>
            <person name="Barry K."/>
            <person name="Liu P."/>
            <person name="Grigoriev I."/>
            <person name="Longcore J.E."/>
            <person name="James T.Y."/>
        </authorList>
    </citation>
    <scope>NUCLEOTIDE SEQUENCE</scope>
    <source>
        <strain evidence="1">JEL0476</strain>
    </source>
</reference>
<accession>A0AAD5U0W4</accession>
<dbReference type="PANTHER" id="PTHR17985:SF8">
    <property type="entry name" value="TRANSPORT AND GOLGI ORGANIZATION PROTEIN 2 HOMOLOG"/>
    <property type="match status" value="1"/>
</dbReference>
<comment type="caution">
    <text evidence="1">The sequence shown here is derived from an EMBL/GenBank/DDBJ whole genome shotgun (WGS) entry which is preliminary data.</text>
</comment>
<protein>
    <submittedName>
        <fullName evidence="1">Uncharacterized protein</fullName>
    </submittedName>
</protein>
<dbReference type="PANTHER" id="PTHR17985">
    <property type="entry name" value="SER/THR-RICH PROTEIN T10 IN DGCR REGION"/>
    <property type="match status" value="1"/>
</dbReference>
<dbReference type="GO" id="GO:0009306">
    <property type="term" value="P:protein secretion"/>
    <property type="evidence" value="ECO:0007669"/>
    <property type="project" value="TreeGrafter"/>
</dbReference>
<proteinExistence type="predicted"/>
<evidence type="ECO:0000313" key="2">
    <source>
        <dbReference type="Proteomes" id="UP001211065"/>
    </source>
</evidence>
<sequence length="307" mass="35411">MCISFFGIGLEKYKLVIAANRDEFIHRKALRAEKRDNFICGLDIGHIGTFGDEFEKSYGTWIGINLKGKFGFLTNLRQDIKSIQIDKKSRGFLVKDYISSEVEDLDPLKYLHSLNKKDYNGFNLIIGDLKKNKMYYTGNKGSLKLNEFDMRDTAIEKDLSNEGVAELQTNILYGISNGVLTEFFKEEVEWEKVKKGKTIFERLLKQDYKKEELVDKLLDELLSDNIEIHSNLPNILGIETEKNLSSICIECNKPGSLLKNYGTRTQTIILVDYADRLTFVERDRYTVDENSEIIPGDFRKIIEEVLL</sequence>
<dbReference type="GO" id="GO:0005794">
    <property type="term" value="C:Golgi apparatus"/>
    <property type="evidence" value="ECO:0007669"/>
    <property type="project" value="TreeGrafter"/>
</dbReference>